<feature type="transmembrane region" description="Helical" evidence="1">
    <location>
        <begin position="7"/>
        <end position="27"/>
    </location>
</feature>
<comment type="caution">
    <text evidence="2">The sequence shown here is derived from an EMBL/GenBank/DDBJ whole genome shotgun (WGS) entry which is preliminary data.</text>
</comment>
<evidence type="ECO:0000313" key="2">
    <source>
        <dbReference type="EMBL" id="MEI5908603.1"/>
    </source>
</evidence>
<protein>
    <submittedName>
        <fullName evidence="2">ATPase</fullName>
    </submittedName>
</protein>
<dbReference type="Proteomes" id="UP001312865">
    <property type="component" value="Unassembled WGS sequence"/>
</dbReference>
<dbReference type="RefSeq" id="WP_336588050.1">
    <property type="nucleotide sequence ID" value="NZ_JBBAXC010000014.1"/>
</dbReference>
<sequence length="70" mass="8176">MVRKPLWLPLLLSFATMFLLYLMGYIFDISIFEFKLYEGPNLNTEIALLPIVIGIIVGFIVERMIIVKRK</sequence>
<accession>A0ABU8HHR3</accession>
<keyword evidence="1" id="KW-0812">Transmembrane</keyword>
<name>A0ABU8HHR3_9BACI</name>
<evidence type="ECO:0000256" key="1">
    <source>
        <dbReference type="SAM" id="Phobius"/>
    </source>
</evidence>
<reference evidence="2 3" key="1">
    <citation type="journal article" date="2018" name="J. Microbiol.">
        <title>Bacillus spongiae sp. nov., isolated from sponge of Jeju Island.</title>
        <authorList>
            <person name="Lee G.E."/>
            <person name="Im W.T."/>
            <person name="Park J.S."/>
        </authorList>
    </citation>
    <scope>NUCLEOTIDE SEQUENCE [LARGE SCALE GENOMIC DNA]</scope>
    <source>
        <strain evidence="2 3">135PIL107-10</strain>
    </source>
</reference>
<organism evidence="2 3">
    <name type="scientific">Bacillus spongiae</name>
    <dbReference type="NCBI Taxonomy" id="2683610"/>
    <lineage>
        <taxon>Bacteria</taxon>
        <taxon>Bacillati</taxon>
        <taxon>Bacillota</taxon>
        <taxon>Bacilli</taxon>
        <taxon>Bacillales</taxon>
        <taxon>Bacillaceae</taxon>
        <taxon>Bacillus</taxon>
    </lineage>
</organism>
<proteinExistence type="predicted"/>
<evidence type="ECO:0000313" key="3">
    <source>
        <dbReference type="Proteomes" id="UP001312865"/>
    </source>
</evidence>
<gene>
    <name evidence="2" type="ORF">WAK64_16265</name>
</gene>
<feature type="transmembrane region" description="Helical" evidence="1">
    <location>
        <begin position="47"/>
        <end position="66"/>
    </location>
</feature>
<dbReference type="EMBL" id="JBBAXC010000014">
    <property type="protein sequence ID" value="MEI5908603.1"/>
    <property type="molecule type" value="Genomic_DNA"/>
</dbReference>
<keyword evidence="1" id="KW-0472">Membrane</keyword>
<keyword evidence="1" id="KW-1133">Transmembrane helix</keyword>
<keyword evidence="3" id="KW-1185">Reference proteome</keyword>